<accession>A0ABZ2L2S5</accession>
<organism evidence="1 2">
    <name type="scientific">Pendulispora rubella</name>
    <dbReference type="NCBI Taxonomy" id="2741070"/>
    <lineage>
        <taxon>Bacteria</taxon>
        <taxon>Pseudomonadati</taxon>
        <taxon>Myxococcota</taxon>
        <taxon>Myxococcia</taxon>
        <taxon>Myxococcales</taxon>
        <taxon>Sorangiineae</taxon>
        <taxon>Pendulisporaceae</taxon>
        <taxon>Pendulispora</taxon>
    </lineage>
</organism>
<dbReference type="RefSeq" id="WP_394833926.1">
    <property type="nucleotide sequence ID" value="NZ_CP089929.1"/>
</dbReference>
<protein>
    <submittedName>
        <fullName evidence="1">Uncharacterized protein</fullName>
    </submittedName>
</protein>
<dbReference type="Proteomes" id="UP001374803">
    <property type="component" value="Chromosome"/>
</dbReference>
<reference evidence="1" key="1">
    <citation type="submission" date="2021-12" db="EMBL/GenBank/DDBJ databases">
        <title>Discovery of the Pendulisporaceae a myxobacterial family with distinct sporulation behavior and unique specialized metabolism.</title>
        <authorList>
            <person name="Garcia R."/>
            <person name="Popoff A."/>
            <person name="Bader C.D."/>
            <person name="Loehr J."/>
            <person name="Walesch S."/>
            <person name="Walt C."/>
            <person name="Boldt J."/>
            <person name="Bunk B."/>
            <person name="Haeckl F.J.F.P.J."/>
            <person name="Gunesch A.P."/>
            <person name="Birkelbach J."/>
            <person name="Nuebel U."/>
            <person name="Pietschmann T."/>
            <person name="Bach T."/>
            <person name="Mueller R."/>
        </authorList>
    </citation>
    <scope>NUCLEOTIDE SEQUENCE</scope>
    <source>
        <strain evidence="1">MSr11367</strain>
    </source>
</reference>
<proteinExistence type="predicted"/>
<sequence length="454" mass="49793">MRRSAALAVLLFFLGCQSRDGSSRSPVGERADAVQAADRKILGAAQPFVADETLRAREEALRQSKRLRREAAWRTVEKILAPVALAEPLPPPTAGSRVPAWQTWYDREDARRVFHRLYDGIGSQRRRARASFTGAELDAAFAWNTRAVEELPNWPADRYQQYLASLDEAAEVAGVGGIARVAYSPATLQHLFGSYKAITDCLARGTSDAGSAWAPCLRAAFPSDAAVIKSSWVRADFGRKLPTYDTSAEGLAQRLSPDGGVSWEVPDGEANPGPEAIYTLKLANGNTYRLAGLHIITKELDHWAWTSLWWSASPDLDFGADRPASIEGPWRHYKMCTVTSFDERDPAPGGGFDEHPSLAGALTAVHGEPTWCSNPYIERGEGNASTNCVGCHQHAGTSALTSEILSDAARFPMRGRTLLRNDFPVDYAWTVNQGERLGYYFADELAFYDQSDPP</sequence>
<keyword evidence="2" id="KW-1185">Reference proteome</keyword>
<dbReference type="EMBL" id="CP089983">
    <property type="protein sequence ID" value="WXB04288.1"/>
    <property type="molecule type" value="Genomic_DNA"/>
</dbReference>
<name>A0ABZ2L2S5_9BACT</name>
<gene>
    <name evidence="1" type="ORF">LVJ94_46220</name>
</gene>
<dbReference type="PROSITE" id="PS51257">
    <property type="entry name" value="PROKAR_LIPOPROTEIN"/>
    <property type="match status" value="1"/>
</dbReference>
<evidence type="ECO:0000313" key="2">
    <source>
        <dbReference type="Proteomes" id="UP001374803"/>
    </source>
</evidence>
<evidence type="ECO:0000313" key="1">
    <source>
        <dbReference type="EMBL" id="WXB04288.1"/>
    </source>
</evidence>